<feature type="non-terminal residue" evidence="1">
    <location>
        <position position="75"/>
    </location>
</feature>
<comment type="caution">
    <text evidence="1">The sequence shown here is derived from an EMBL/GenBank/DDBJ whole genome shotgun (WGS) entry which is preliminary data.</text>
</comment>
<reference evidence="1" key="1">
    <citation type="journal article" date="2019" name="Sci. Rep.">
        <title>Draft genome of Tanacetum cinerariifolium, the natural source of mosquito coil.</title>
        <authorList>
            <person name="Yamashiro T."/>
            <person name="Shiraishi A."/>
            <person name="Satake H."/>
            <person name="Nakayama K."/>
        </authorList>
    </citation>
    <scope>NUCLEOTIDE SEQUENCE</scope>
</reference>
<proteinExistence type="predicted"/>
<gene>
    <name evidence="1" type="ORF">Tci_837711</name>
</gene>
<evidence type="ECO:0000313" key="1">
    <source>
        <dbReference type="EMBL" id="GFC65741.1"/>
    </source>
</evidence>
<dbReference type="AlphaFoldDB" id="A0A699QD81"/>
<name>A0A699QD81_TANCI</name>
<accession>A0A699QD81</accession>
<protein>
    <submittedName>
        <fullName evidence="1">Uncharacterized protein</fullName>
    </submittedName>
</protein>
<dbReference type="EMBL" id="BKCJ011007978">
    <property type="protein sequence ID" value="GFC65741.1"/>
    <property type="molecule type" value="Genomic_DNA"/>
</dbReference>
<organism evidence="1">
    <name type="scientific">Tanacetum cinerariifolium</name>
    <name type="common">Dalmatian daisy</name>
    <name type="synonym">Chrysanthemum cinerariifolium</name>
    <dbReference type="NCBI Taxonomy" id="118510"/>
    <lineage>
        <taxon>Eukaryota</taxon>
        <taxon>Viridiplantae</taxon>
        <taxon>Streptophyta</taxon>
        <taxon>Embryophyta</taxon>
        <taxon>Tracheophyta</taxon>
        <taxon>Spermatophyta</taxon>
        <taxon>Magnoliopsida</taxon>
        <taxon>eudicotyledons</taxon>
        <taxon>Gunneridae</taxon>
        <taxon>Pentapetalae</taxon>
        <taxon>asterids</taxon>
        <taxon>campanulids</taxon>
        <taxon>Asterales</taxon>
        <taxon>Asteraceae</taxon>
        <taxon>Asteroideae</taxon>
        <taxon>Anthemideae</taxon>
        <taxon>Anthemidinae</taxon>
        <taxon>Tanacetum</taxon>
    </lineage>
</organism>
<sequence>MQPYSQYPNKLPFDNFYLPNSLKRSTLSSTLPKREDQTIGHQVPYLDVAPRKFTLKKYARCRIRDARLMRHQPEL</sequence>